<evidence type="ECO:0000259" key="1">
    <source>
        <dbReference type="Pfam" id="PF13649"/>
    </source>
</evidence>
<dbReference type="GO" id="GO:0008168">
    <property type="term" value="F:methyltransferase activity"/>
    <property type="evidence" value="ECO:0007669"/>
    <property type="project" value="UniProtKB-KW"/>
</dbReference>
<evidence type="ECO:0000313" key="2">
    <source>
        <dbReference type="EMBL" id="MDQ9172458.1"/>
    </source>
</evidence>
<gene>
    <name evidence="2" type="ORF">Q8A64_18815</name>
</gene>
<dbReference type="RefSeq" id="WP_338438523.1">
    <property type="nucleotide sequence ID" value="NZ_JAUYVH010000028.1"/>
</dbReference>
<dbReference type="CDD" id="cd02440">
    <property type="entry name" value="AdoMet_MTases"/>
    <property type="match status" value="1"/>
</dbReference>
<organism evidence="2 3">
    <name type="scientific">Keguizhuia sedimenti</name>
    <dbReference type="NCBI Taxonomy" id="3064264"/>
    <lineage>
        <taxon>Bacteria</taxon>
        <taxon>Pseudomonadati</taxon>
        <taxon>Pseudomonadota</taxon>
        <taxon>Betaproteobacteria</taxon>
        <taxon>Burkholderiales</taxon>
        <taxon>Oxalobacteraceae</taxon>
        <taxon>Keguizhuia</taxon>
    </lineage>
</organism>
<comment type="caution">
    <text evidence="2">The sequence shown here is derived from an EMBL/GenBank/DDBJ whole genome shotgun (WGS) entry which is preliminary data.</text>
</comment>
<dbReference type="EC" id="2.1.-.-" evidence="2"/>
<dbReference type="Gene3D" id="3.40.50.150">
    <property type="entry name" value="Vaccinia Virus protein VP39"/>
    <property type="match status" value="1"/>
</dbReference>
<dbReference type="InterPro" id="IPR041698">
    <property type="entry name" value="Methyltransf_25"/>
</dbReference>
<keyword evidence="2" id="KW-0808">Transferase</keyword>
<dbReference type="Proteomes" id="UP001225596">
    <property type="component" value="Unassembled WGS sequence"/>
</dbReference>
<protein>
    <submittedName>
        <fullName evidence="2">Class I SAM-dependent methyltransferase</fullName>
        <ecNumber evidence="2">2.1.-.-</ecNumber>
    </submittedName>
</protein>
<dbReference type="InterPro" id="IPR029063">
    <property type="entry name" value="SAM-dependent_MTases_sf"/>
</dbReference>
<reference evidence="2 3" key="1">
    <citation type="submission" date="2023-08" db="EMBL/GenBank/DDBJ databases">
        <title>Oxalobacteraceae gen .nov., isolated from river sludge outside the plant.</title>
        <authorList>
            <person name="Zhao S.Y."/>
        </authorList>
    </citation>
    <scope>NUCLEOTIDE SEQUENCE [LARGE SCALE GENOMIC DNA]</scope>
    <source>
        <strain evidence="2 3">R-40</strain>
    </source>
</reference>
<dbReference type="PANTHER" id="PTHR12843">
    <property type="entry name" value="PROTEIN-LYSINE N-METHYLTRANSFERASE METTL10"/>
    <property type="match status" value="1"/>
</dbReference>
<proteinExistence type="predicted"/>
<name>A0ABU1BTX2_9BURK</name>
<dbReference type="Pfam" id="PF13649">
    <property type="entry name" value="Methyltransf_25"/>
    <property type="match status" value="1"/>
</dbReference>
<dbReference type="SUPFAM" id="SSF53335">
    <property type="entry name" value="S-adenosyl-L-methionine-dependent methyltransferases"/>
    <property type="match status" value="1"/>
</dbReference>
<feature type="domain" description="Methyltransferase" evidence="1">
    <location>
        <begin position="44"/>
        <end position="140"/>
    </location>
</feature>
<dbReference type="GO" id="GO:0032259">
    <property type="term" value="P:methylation"/>
    <property type="evidence" value="ECO:0007669"/>
    <property type="project" value="UniProtKB-KW"/>
</dbReference>
<evidence type="ECO:0000313" key="3">
    <source>
        <dbReference type="Proteomes" id="UP001225596"/>
    </source>
</evidence>
<dbReference type="PANTHER" id="PTHR12843:SF5">
    <property type="entry name" value="EEF1A LYSINE METHYLTRANSFERASE 2"/>
    <property type="match status" value="1"/>
</dbReference>
<sequence>MSIHDHWNRVYRTKQPDEVSWYAPHLERSLNLVMQAAPNKDAYIIDIGGGEATLVDDLVNQGYRHVSVLDISEAALKVAQNRLQDRRSAVNWITGDITNIELPVSTFDVWHDRAVFHFLTDQRQRAAYVEQVKKAVKHGGHVIVATFGPNGPLQCSGLDVVRYDANELHAQFGGAFELVSHEEENHCTPWGAMQQFVYCYCKYAA</sequence>
<dbReference type="EMBL" id="JAUYVH010000028">
    <property type="protein sequence ID" value="MDQ9172458.1"/>
    <property type="molecule type" value="Genomic_DNA"/>
</dbReference>
<accession>A0ABU1BTX2</accession>
<keyword evidence="3" id="KW-1185">Reference proteome</keyword>
<keyword evidence="2" id="KW-0489">Methyltransferase</keyword>